<organism evidence="1">
    <name type="scientific">Manihot esculenta</name>
    <name type="common">Cassava</name>
    <name type="synonym">Jatropha manihot</name>
    <dbReference type="NCBI Taxonomy" id="3983"/>
    <lineage>
        <taxon>Eukaryota</taxon>
        <taxon>Viridiplantae</taxon>
        <taxon>Streptophyta</taxon>
        <taxon>Embryophyta</taxon>
        <taxon>Tracheophyta</taxon>
        <taxon>Spermatophyta</taxon>
        <taxon>Magnoliopsida</taxon>
        <taxon>eudicotyledons</taxon>
        <taxon>Gunneridae</taxon>
        <taxon>Pentapetalae</taxon>
        <taxon>rosids</taxon>
        <taxon>fabids</taxon>
        <taxon>Malpighiales</taxon>
        <taxon>Euphorbiaceae</taxon>
        <taxon>Crotonoideae</taxon>
        <taxon>Manihoteae</taxon>
        <taxon>Manihot</taxon>
    </lineage>
</organism>
<name>A0A2C9VNZ7_MANES</name>
<proteinExistence type="predicted"/>
<accession>A0A2C9VNZ7</accession>
<reference evidence="1" key="1">
    <citation type="submission" date="2016-02" db="EMBL/GenBank/DDBJ databases">
        <title>WGS assembly of Manihot esculenta.</title>
        <authorList>
            <person name="Bredeson J.V."/>
            <person name="Prochnik S.E."/>
            <person name="Lyons J.B."/>
            <person name="Schmutz J."/>
            <person name="Grimwood J."/>
            <person name="Vrebalov J."/>
            <person name="Bart R.S."/>
            <person name="Amuge T."/>
            <person name="Ferguson M.E."/>
            <person name="Green R."/>
            <person name="Putnam N."/>
            <person name="Stites J."/>
            <person name="Rounsley S."/>
            <person name="Rokhsar D.S."/>
        </authorList>
    </citation>
    <scope>NUCLEOTIDE SEQUENCE [LARGE SCALE GENOMIC DNA]</scope>
    <source>
        <tissue evidence="1">Leaf</tissue>
    </source>
</reference>
<sequence>MQNGSVNLNILWLASDSAENLGKARGTPHPFRVYSRREWTR</sequence>
<dbReference type="AlphaFoldDB" id="A0A2C9VNZ7"/>
<dbReference type="EMBL" id="CM004392">
    <property type="protein sequence ID" value="OAY46479.1"/>
    <property type="molecule type" value="Genomic_DNA"/>
</dbReference>
<protein>
    <submittedName>
        <fullName evidence="1">Uncharacterized protein</fullName>
    </submittedName>
</protein>
<evidence type="ECO:0000313" key="1">
    <source>
        <dbReference type="EMBL" id="OAY46479.1"/>
    </source>
</evidence>
<gene>
    <name evidence="1" type="ORF">MANES_06G003300</name>
</gene>